<feature type="transmembrane region" description="Helical" evidence="1">
    <location>
        <begin position="26"/>
        <end position="43"/>
    </location>
</feature>
<reference evidence="2 3" key="1">
    <citation type="submission" date="2011-02" db="EMBL/GenBank/DDBJ databases">
        <authorList>
            <person name="Muzny D."/>
            <person name="Qin X."/>
            <person name="Deng J."/>
            <person name="Jiang H."/>
            <person name="Liu Y."/>
            <person name="Qu J."/>
            <person name="Song X.-Z."/>
            <person name="Zhang L."/>
            <person name="Thornton R."/>
            <person name="Coyle M."/>
            <person name="Francisco L."/>
            <person name="Jackson L."/>
            <person name="Javaid M."/>
            <person name="Korchina V."/>
            <person name="Kovar C."/>
            <person name="Mata R."/>
            <person name="Mathew T."/>
            <person name="Ngo R."/>
            <person name="Nguyen L."/>
            <person name="Nguyen N."/>
            <person name="Okwuonu G."/>
            <person name="Ongeri F."/>
            <person name="Pham C."/>
            <person name="Simmons D."/>
            <person name="Wilczek-Boney K."/>
            <person name="Hale W."/>
            <person name="Jakkamsetti A."/>
            <person name="Pham P."/>
            <person name="Ruth R."/>
            <person name="San Lucas F."/>
            <person name="Warren J."/>
            <person name="Zhang J."/>
            <person name="Zhao Z."/>
            <person name="Zhou C."/>
            <person name="Zhu D."/>
            <person name="Lee S."/>
            <person name="Bess C."/>
            <person name="Blankenburg K."/>
            <person name="Forbes L."/>
            <person name="Fu Q."/>
            <person name="Gubbala S."/>
            <person name="Hirani K."/>
            <person name="Jayaseelan J.C."/>
            <person name="Lara F."/>
            <person name="Munidasa M."/>
            <person name="Palculict T."/>
            <person name="Patil S."/>
            <person name="Pu L.-L."/>
            <person name="Saada N."/>
            <person name="Tang L."/>
            <person name="Weissenberger G."/>
            <person name="Zhu Y."/>
            <person name="Hemphill L."/>
            <person name="Shang Y."/>
            <person name="Youmans B."/>
            <person name="Ayvaz T."/>
            <person name="Ross M."/>
            <person name="Santibanez J."/>
            <person name="Aqrawi P."/>
            <person name="Gross S."/>
            <person name="Joshi V."/>
            <person name="Fowler G."/>
            <person name="Nazareth L."/>
            <person name="Reid J."/>
            <person name="Worley K."/>
            <person name="Petrosino J."/>
            <person name="Highlander S."/>
            <person name="Gibbs R."/>
        </authorList>
    </citation>
    <scope>NUCLEOTIDE SEQUENCE [LARGE SCALE GENOMIC DNA]</scope>
    <source>
        <strain evidence="2 3">ATCC BAA-1200</strain>
    </source>
</reference>
<accession>F2BBM3</accession>
<dbReference type="Proteomes" id="UP000004105">
    <property type="component" value="Unassembled WGS sequence"/>
</dbReference>
<keyword evidence="1" id="KW-1133">Transmembrane helix</keyword>
<protein>
    <submittedName>
        <fullName evidence="2">Uncharacterized protein</fullName>
    </submittedName>
</protein>
<organism evidence="2 3">
    <name type="scientific">Neisseria bacilliformis ATCC BAA-1200</name>
    <dbReference type="NCBI Taxonomy" id="888742"/>
    <lineage>
        <taxon>Bacteria</taxon>
        <taxon>Pseudomonadati</taxon>
        <taxon>Pseudomonadota</taxon>
        <taxon>Betaproteobacteria</taxon>
        <taxon>Neisseriales</taxon>
        <taxon>Neisseriaceae</taxon>
        <taxon>Neisseria</taxon>
    </lineage>
</organism>
<dbReference type="EMBL" id="AFAY01000022">
    <property type="protein sequence ID" value="EGF11169.1"/>
    <property type="molecule type" value="Genomic_DNA"/>
</dbReference>
<evidence type="ECO:0000256" key="1">
    <source>
        <dbReference type="SAM" id="Phobius"/>
    </source>
</evidence>
<proteinExistence type="predicted"/>
<evidence type="ECO:0000313" key="2">
    <source>
        <dbReference type="EMBL" id="EGF11169.1"/>
    </source>
</evidence>
<name>F2BBM3_9NEIS</name>
<keyword evidence="3" id="KW-1185">Reference proteome</keyword>
<keyword evidence="1" id="KW-0472">Membrane</keyword>
<dbReference type="HOGENOM" id="CLU_3082176_0_0_4"/>
<keyword evidence="1" id="KW-0812">Transmembrane</keyword>
<sequence length="52" mass="6041">MFDFNILKAWCEMLELIARSATAKRFMWLTYVVGLAALVIWRLPDILAVVLK</sequence>
<gene>
    <name evidence="2" type="ORF">HMPREF9123_1128</name>
</gene>
<comment type="caution">
    <text evidence="2">The sequence shown here is derived from an EMBL/GenBank/DDBJ whole genome shotgun (WGS) entry which is preliminary data.</text>
</comment>
<dbReference type="AlphaFoldDB" id="F2BBM3"/>
<evidence type="ECO:0000313" key="3">
    <source>
        <dbReference type="Proteomes" id="UP000004105"/>
    </source>
</evidence>